<reference evidence="1" key="2">
    <citation type="journal article" date="2018" name="Sci. Data">
        <title>The draft genome sequence of cork oak.</title>
        <authorList>
            <person name="Ramos A.M."/>
            <person name="Usie A."/>
            <person name="Barbosa P."/>
            <person name="Barros P.M."/>
            <person name="Capote T."/>
            <person name="Chaves I."/>
            <person name="Simoes F."/>
            <person name="Abreu I."/>
            <person name="Carrasquinho I."/>
            <person name="Faro C."/>
            <person name="Guimaraes J.B."/>
            <person name="Mendonca D."/>
            <person name="Nobrega F."/>
            <person name="Rodrigues L."/>
            <person name="Saibo N.J.M."/>
            <person name="Varela M.C."/>
            <person name="Egas C."/>
            <person name="Matos J."/>
            <person name="Miguel C.M."/>
            <person name="Oliveira M.M."/>
            <person name="Ricardo C.P."/>
            <person name="Goncalves S."/>
        </authorList>
    </citation>
    <scope>NUCLEOTIDE SEQUENCE [LARGE SCALE GENOMIC DNA]</scope>
    <source>
        <strain evidence="1">HL8</strain>
    </source>
</reference>
<proteinExistence type="predicted"/>
<reference evidence="1" key="3">
    <citation type="submission" date="2023-07" db="EMBL/GenBank/DDBJ databases">
        <title>An improved reference 1 genome and first organelle genomes of Quercus suber.</title>
        <authorList>
            <consortium name="Genosuber Consortium"/>
            <person name="Usie A."/>
            <person name="Serra O."/>
            <person name="Barros P."/>
        </authorList>
    </citation>
    <scope>NUCLEOTIDE SEQUENCE</scope>
    <source>
        <strain evidence="1">HL8</strain>
        <tissue evidence="1">Leaves</tissue>
    </source>
</reference>
<evidence type="ECO:0000313" key="1">
    <source>
        <dbReference type="EMBL" id="KAK7861238.1"/>
    </source>
</evidence>
<dbReference type="AlphaFoldDB" id="A0AAW0MHT9"/>
<accession>A0AAW0MHT9</accession>
<dbReference type="EMBL" id="PKMF04000003">
    <property type="protein sequence ID" value="KAK7861238.1"/>
    <property type="molecule type" value="Genomic_DNA"/>
</dbReference>
<gene>
    <name evidence="1" type="ORF">CFP56_024321</name>
</gene>
<sequence length="180" mass="19769">MSILANLSVEEEWCTLLIHLLHGYPSSMSTCQSFVTGVVYYHDEKDCKMWICSKGTLCKDEQKYDAWLRPTIAATAIGDKENAEISVTDANQNIPTNTKILKSHNLFCLHLTEIDHDLNANDEPTESNTAITAGTFNETAENMEPCTITPNAMMVTSLEGTYVLDGPHNGPTDATQPATA</sequence>
<comment type="caution">
    <text evidence="1">The sequence shown here is derived from an EMBL/GenBank/DDBJ whole genome shotgun (WGS) entry which is preliminary data.</text>
</comment>
<organism evidence="1">
    <name type="scientific">Quercus suber</name>
    <name type="common">Cork oak</name>
    <dbReference type="NCBI Taxonomy" id="58331"/>
    <lineage>
        <taxon>Eukaryota</taxon>
        <taxon>Viridiplantae</taxon>
        <taxon>Streptophyta</taxon>
        <taxon>Embryophyta</taxon>
        <taxon>Tracheophyta</taxon>
        <taxon>Spermatophyta</taxon>
        <taxon>Magnoliopsida</taxon>
        <taxon>eudicotyledons</taxon>
        <taxon>Gunneridae</taxon>
        <taxon>Pentapetalae</taxon>
        <taxon>rosids</taxon>
        <taxon>fabids</taxon>
        <taxon>Fagales</taxon>
        <taxon>Fagaceae</taxon>
        <taxon>Quercus</taxon>
    </lineage>
</organism>
<protein>
    <submittedName>
        <fullName evidence="1">Uncharacterized protein</fullName>
    </submittedName>
</protein>
<name>A0AAW0MHT9_QUESU</name>
<reference evidence="1" key="1">
    <citation type="submission" date="2017-12" db="EMBL/GenBank/DDBJ databases">
        <authorList>
            <person name="Barbosa P."/>
            <person name="Usie A."/>
            <person name="Ramos A.M."/>
        </authorList>
    </citation>
    <scope>NUCLEOTIDE SEQUENCE</scope>
    <source>
        <strain evidence="1">HL8</strain>
        <tissue evidence="1">Leaves</tissue>
    </source>
</reference>